<comment type="caution">
    <text evidence="1">The sequence shown here is derived from an EMBL/GenBank/DDBJ whole genome shotgun (WGS) entry which is preliminary data.</text>
</comment>
<protein>
    <submittedName>
        <fullName evidence="1">Uncharacterized protein</fullName>
    </submittedName>
</protein>
<accession>A0A8K0UFC5</accession>
<name>A0A8K0UFC5_9AGAR</name>
<gene>
    <name evidence="1" type="ORF">BXZ70DRAFT_1081100</name>
</gene>
<evidence type="ECO:0000313" key="1">
    <source>
        <dbReference type="EMBL" id="KAH8077026.1"/>
    </source>
</evidence>
<proteinExistence type="predicted"/>
<dbReference type="EMBL" id="JAEVFJ010000067">
    <property type="protein sequence ID" value="KAH8077026.1"/>
    <property type="molecule type" value="Genomic_DNA"/>
</dbReference>
<dbReference type="AlphaFoldDB" id="A0A8K0UFC5"/>
<organism evidence="1 2">
    <name type="scientific">Cristinia sonorae</name>
    <dbReference type="NCBI Taxonomy" id="1940300"/>
    <lineage>
        <taxon>Eukaryota</taxon>
        <taxon>Fungi</taxon>
        <taxon>Dikarya</taxon>
        <taxon>Basidiomycota</taxon>
        <taxon>Agaricomycotina</taxon>
        <taxon>Agaricomycetes</taxon>
        <taxon>Agaricomycetidae</taxon>
        <taxon>Agaricales</taxon>
        <taxon>Pleurotineae</taxon>
        <taxon>Stephanosporaceae</taxon>
        <taxon>Cristinia</taxon>
    </lineage>
</organism>
<evidence type="ECO:0000313" key="2">
    <source>
        <dbReference type="Proteomes" id="UP000813824"/>
    </source>
</evidence>
<keyword evidence="2" id="KW-1185">Reference proteome</keyword>
<sequence length="236" mass="26094">MNSLQELGTIQGTAKTLMANGALAITMVIHRRRHLCAVVPFILQRQTKSADARAVGDSDQECSVQSTLDTCRRTLIRVARQERAKALLYGGNGASRDQEGECADMKRKNILRLLMDVEKWSGSLWQKRARGAMAAIKEDTTLCGTIYYEILRLRSQKVAAMDSPASRRGVVAFDENVSREQNCGSGGETSATLLRRKRCKASIRVVTVQRMVAITVPSYAYRVCLRVTVTPLDGTL</sequence>
<dbReference type="Proteomes" id="UP000813824">
    <property type="component" value="Unassembled WGS sequence"/>
</dbReference>
<feature type="non-terminal residue" evidence="1">
    <location>
        <position position="236"/>
    </location>
</feature>
<reference evidence="1" key="1">
    <citation type="journal article" date="2021" name="New Phytol.">
        <title>Evolutionary innovations through gain and loss of genes in the ectomycorrhizal Boletales.</title>
        <authorList>
            <person name="Wu G."/>
            <person name="Miyauchi S."/>
            <person name="Morin E."/>
            <person name="Kuo A."/>
            <person name="Drula E."/>
            <person name="Varga T."/>
            <person name="Kohler A."/>
            <person name="Feng B."/>
            <person name="Cao Y."/>
            <person name="Lipzen A."/>
            <person name="Daum C."/>
            <person name="Hundley H."/>
            <person name="Pangilinan J."/>
            <person name="Johnson J."/>
            <person name="Barry K."/>
            <person name="LaButti K."/>
            <person name="Ng V."/>
            <person name="Ahrendt S."/>
            <person name="Min B."/>
            <person name="Choi I.G."/>
            <person name="Park H."/>
            <person name="Plett J.M."/>
            <person name="Magnuson J."/>
            <person name="Spatafora J.W."/>
            <person name="Nagy L.G."/>
            <person name="Henrissat B."/>
            <person name="Grigoriev I.V."/>
            <person name="Yang Z.L."/>
            <person name="Xu J."/>
            <person name="Martin F.M."/>
        </authorList>
    </citation>
    <scope>NUCLEOTIDE SEQUENCE</scope>
    <source>
        <strain evidence="1">KKN 215</strain>
    </source>
</reference>